<keyword evidence="4" id="KW-1185">Reference proteome</keyword>
<feature type="region of interest" description="Disordered" evidence="1">
    <location>
        <begin position="1"/>
        <end position="44"/>
    </location>
</feature>
<organism evidence="3 4">
    <name type="scientific">Prorocentrum cordatum</name>
    <dbReference type="NCBI Taxonomy" id="2364126"/>
    <lineage>
        <taxon>Eukaryota</taxon>
        <taxon>Sar</taxon>
        <taxon>Alveolata</taxon>
        <taxon>Dinophyceae</taxon>
        <taxon>Prorocentrales</taxon>
        <taxon>Prorocentraceae</taxon>
        <taxon>Prorocentrum</taxon>
    </lineage>
</organism>
<protein>
    <submittedName>
        <fullName evidence="3">Uncharacterized protein</fullName>
    </submittedName>
</protein>
<reference evidence="3" key="1">
    <citation type="submission" date="2023-10" db="EMBL/GenBank/DDBJ databases">
        <authorList>
            <person name="Chen Y."/>
            <person name="Shah S."/>
            <person name="Dougan E. K."/>
            <person name="Thang M."/>
            <person name="Chan C."/>
        </authorList>
    </citation>
    <scope>NUCLEOTIDE SEQUENCE [LARGE SCALE GENOMIC DNA]</scope>
</reference>
<dbReference type="EMBL" id="CAUYUJ010009557">
    <property type="protein sequence ID" value="CAK0827115.1"/>
    <property type="molecule type" value="Genomic_DNA"/>
</dbReference>
<accession>A0ABN9S5L8</accession>
<comment type="caution">
    <text evidence="3">The sequence shown here is derived from an EMBL/GenBank/DDBJ whole genome shotgun (WGS) entry which is preliminary data.</text>
</comment>
<keyword evidence="2" id="KW-0472">Membrane</keyword>
<gene>
    <name evidence="3" type="ORF">PCOR1329_LOCUS26730</name>
</gene>
<evidence type="ECO:0000313" key="3">
    <source>
        <dbReference type="EMBL" id="CAK0827115.1"/>
    </source>
</evidence>
<evidence type="ECO:0000256" key="2">
    <source>
        <dbReference type="SAM" id="Phobius"/>
    </source>
</evidence>
<keyword evidence="2" id="KW-0812">Transmembrane</keyword>
<sequence>MAAAAPSRAIRRGNGGAGCWVPPRAPSEPAGARQAYPIFSDSEEELPLSGLYDRDEESPGREVDPARTPKVQNLIDFEACSKVAAAAEVRTALLQHRLSVQADSARLERAFEESRARDRRRVACMVAGLRDRQLQRDALLVWFLASRRATPPRAAATEAAAPRLAAPEAARLILARPSQAEGGGLLAVGVPVAWSGVLALWSGLALRADRRLALLALPLWGVAGGLLSRSALGGLGGGRQRKRP</sequence>
<dbReference type="Proteomes" id="UP001189429">
    <property type="component" value="Unassembled WGS sequence"/>
</dbReference>
<evidence type="ECO:0000256" key="1">
    <source>
        <dbReference type="SAM" id="MobiDB-lite"/>
    </source>
</evidence>
<evidence type="ECO:0000313" key="4">
    <source>
        <dbReference type="Proteomes" id="UP001189429"/>
    </source>
</evidence>
<proteinExistence type="predicted"/>
<keyword evidence="2" id="KW-1133">Transmembrane helix</keyword>
<name>A0ABN9S5L8_9DINO</name>
<feature type="transmembrane region" description="Helical" evidence="2">
    <location>
        <begin position="212"/>
        <end position="232"/>
    </location>
</feature>
<feature type="transmembrane region" description="Helical" evidence="2">
    <location>
        <begin position="185"/>
        <end position="206"/>
    </location>
</feature>